<accession>A0A1L8GCH3</accession>
<evidence type="ECO:0000256" key="1">
    <source>
        <dbReference type="SAM" id="Phobius"/>
    </source>
</evidence>
<keyword evidence="1" id="KW-0812">Transmembrane</keyword>
<organism evidence="3">
    <name type="scientific">Xenopus laevis</name>
    <name type="common">African clawed frog</name>
    <dbReference type="NCBI Taxonomy" id="8355"/>
    <lineage>
        <taxon>Eukaryota</taxon>
        <taxon>Metazoa</taxon>
        <taxon>Chordata</taxon>
        <taxon>Craniata</taxon>
        <taxon>Vertebrata</taxon>
        <taxon>Euteleostomi</taxon>
        <taxon>Amphibia</taxon>
        <taxon>Batrachia</taxon>
        <taxon>Anura</taxon>
        <taxon>Pipoidea</taxon>
        <taxon>Pipidae</taxon>
        <taxon>Xenopodinae</taxon>
        <taxon>Xenopus</taxon>
        <taxon>Xenopus</taxon>
    </lineage>
</organism>
<dbReference type="SUPFAM" id="SSF56436">
    <property type="entry name" value="C-type lectin-like"/>
    <property type="match status" value="1"/>
</dbReference>
<dbReference type="RefSeq" id="XP_018119628.1">
    <property type="nucleotide sequence ID" value="XM_018264139.2"/>
</dbReference>
<dbReference type="KEGG" id="xla:108717264"/>
<protein>
    <submittedName>
        <fullName evidence="3 4">Uncharacterized protein LOC108717264 isoform X1</fullName>
    </submittedName>
</protein>
<proteinExistence type="predicted"/>
<dbReference type="OrthoDB" id="10489225at2759"/>
<evidence type="ECO:0000313" key="3">
    <source>
        <dbReference type="RefSeq" id="XP_018119627.1"/>
    </source>
</evidence>
<keyword evidence="1" id="KW-0472">Membrane</keyword>
<keyword evidence="1" id="KW-1133">Transmembrane helix</keyword>
<name>A0A1L8GCH3_XENLA</name>
<sequence>MRASGAGVIRAGTRLPPFVSSLSRERRMRGEGETSESPHHAVSFSLLRTQHQAQPEGTHEGANEGQTRCWGLMWTYVHECKKILSNHWKILGILAILIAICLIVSIAVPLLSSAGNTTTSNISQNMSRELLLNSSFSSEDLYWKSCHGVNVNISNQELSFKGSQDHCAKYQARLLDINSAKTIQDCIMDNNDYWIGQDCDLTEDSNCKVFCKADGLVQLHHSTERRFICTI</sequence>
<dbReference type="RefSeq" id="XP_018119627.1">
    <property type="nucleotide sequence ID" value="XM_018264138.2"/>
</dbReference>
<feature type="transmembrane region" description="Helical" evidence="1">
    <location>
        <begin position="90"/>
        <end position="111"/>
    </location>
</feature>
<dbReference type="AlphaFoldDB" id="A0A1L8GCH3"/>
<evidence type="ECO:0000313" key="2">
    <source>
        <dbReference type="Proteomes" id="UP000186698"/>
    </source>
</evidence>
<reference evidence="3 4" key="1">
    <citation type="submission" date="2022-04" db="UniProtKB">
        <authorList>
            <consortium name="RefSeq"/>
        </authorList>
    </citation>
    <scope>IDENTIFICATION</scope>
    <source>
        <strain evidence="3 4">J_2021</strain>
        <tissue evidence="3 4">Erythrocytes</tissue>
    </source>
</reference>
<dbReference type="PaxDb" id="8355-A0A1L8GCH3"/>
<evidence type="ECO:0000313" key="4">
    <source>
        <dbReference type="RefSeq" id="XP_018119628.1"/>
    </source>
</evidence>
<dbReference type="Bgee" id="108717264">
    <property type="expression patterns" value="Expressed in neurula embryo and 3 other cell types or tissues"/>
</dbReference>
<dbReference type="InterPro" id="IPR016187">
    <property type="entry name" value="CTDL_fold"/>
</dbReference>
<keyword evidence="2" id="KW-1185">Reference proteome</keyword>
<dbReference type="GeneID" id="108717264"/>
<dbReference type="Proteomes" id="UP000186698">
    <property type="component" value="Chromosome 5L"/>
</dbReference>
<gene>
    <name evidence="3 4" type="primary">LOC108717264</name>
</gene>